<name>A0A232FE52_9HYME</name>
<sequence length="82" mass="8801">MVVPGGTWTRPYHGQKGGLANMLDIPQKVSMKLGAPLEQTDDSISLENASTGAMDTATSSIRKEILEAWNKIGTAKENNKEA</sequence>
<dbReference type="EMBL" id="NNAY01000340">
    <property type="protein sequence ID" value="OXU29074.1"/>
    <property type="molecule type" value="Genomic_DNA"/>
</dbReference>
<evidence type="ECO:0000313" key="2">
    <source>
        <dbReference type="Proteomes" id="UP000215335"/>
    </source>
</evidence>
<reference evidence="1 2" key="1">
    <citation type="journal article" date="2017" name="Curr. Biol.">
        <title>The Evolution of Venom by Co-option of Single-Copy Genes.</title>
        <authorList>
            <person name="Martinson E.O."/>
            <person name="Mrinalini"/>
            <person name="Kelkar Y.D."/>
            <person name="Chang C.H."/>
            <person name="Werren J.H."/>
        </authorList>
    </citation>
    <scope>NUCLEOTIDE SEQUENCE [LARGE SCALE GENOMIC DNA]</scope>
    <source>
        <strain evidence="1 2">Alberta</strain>
        <tissue evidence="1">Whole body</tissue>
    </source>
</reference>
<keyword evidence="2" id="KW-1185">Reference proteome</keyword>
<protein>
    <submittedName>
        <fullName evidence="1">Uncharacterized protein</fullName>
    </submittedName>
</protein>
<accession>A0A232FE52</accession>
<gene>
    <name evidence="1" type="ORF">TSAR_014311</name>
</gene>
<proteinExistence type="predicted"/>
<evidence type="ECO:0000313" key="1">
    <source>
        <dbReference type="EMBL" id="OXU29074.1"/>
    </source>
</evidence>
<organism evidence="1 2">
    <name type="scientific">Trichomalopsis sarcophagae</name>
    <dbReference type="NCBI Taxonomy" id="543379"/>
    <lineage>
        <taxon>Eukaryota</taxon>
        <taxon>Metazoa</taxon>
        <taxon>Ecdysozoa</taxon>
        <taxon>Arthropoda</taxon>
        <taxon>Hexapoda</taxon>
        <taxon>Insecta</taxon>
        <taxon>Pterygota</taxon>
        <taxon>Neoptera</taxon>
        <taxon>Endopterygota</taxon>
        <taxon>Hymenoptera</taxon>
        <taxon>Apocrita</taxon>
        <taxon>Proctotrupomorpha</taxon>
        <taxon>Chalcidoidea</taxon>
        <taxon>Pteromalidae</taxon>
        <taxon>Pteromalinae</taxon>
        <taxon>Trichomalopsis</taxon>
    </lineage>
</organism>
<dbReference type="Proteomes" id="UP000215335">
    <property type="component" value="Unassembled WGS sequence"/>
</dbReference>
<comment type="caution">
    <text evidence="1">The sequence shown here is derived from an EMBL/GenBank/DDBJ whole genome shotgun (WGS) entry which is preliminary data.</text>
</comment>
<dbReference type="AlphaFoldDB" id="A0A232FE52"/>